<dbReference type="AlphaFoldDB" id="A0A318KR58"/>
<dbReference type="CDD" id="cd17930">
    <property type="entry name" value="DEXHc_cas3"/>
    <property type="match status" value="1"/>
</dbReference>
<dbReference type="GO" id="GO:0046872">
    <property type="term" value="F:metal ion binding"/>
    <property type="evidence" value="ECO:0007669"/>
    <property type="project" value="UniProtKB-KW"/>
</dbReference>
<dbReference type="PROSITE" id="PS51643">
    <property type="entry name" value="HD_CAS3"/>
    <property type="match status" value="1"/>
</dbReference>
<dbReference type="InterPro" id="IPR038257">
    <property type="entry name" value="CRISPR-assoc_Cas3_HD_sf"/>
</dbReference>
<dbReference type="OrthoDB" id="9810236at2"/>
<dbReference type="NCBIfam" id="TIGR01596">
    <property type="entry name" value="cas3_HD"/>
    <property type="match status" value="1"/>
</dbReference>
<feature type="domain" description="HD Cas3-type" evidence="10">
    <location>
        <begin position="12"/>
        <end position="184"/>
    </location>
</feature>
<evidence type="ECO:0000259" key="10">
    <source>
        <dbReference type="PROSITE" id="PS51643"/>
    </source>
</evidence>
<comment type="similarity">
    <text evidence="1">In the N-terminal section; belongs to the CRISPR-associated nuclease Cas3-HD family.</text>
</comment>
<evidence type="ECO:0000256" key="5">
    <source>
        <dbReference type="ARBA" id="ARBA00022801"/>
    </source>
</evidence>
<sequence>MLTPIAHTPADGCSPPHLLDEHLRKVGELAASFAAPAWADWARQAGRWHDLGKYDPAFQDYIRRDSGYEAHLLDGQPSHPSHSLAGAQHALLTQPKFGRLLAYLIAGHHTGLPDGPAEYQGAASLSHRLAQGPQALADALRADIPADLLAATPLTLNPQAIGGKDGLHLWLRLVFSCLVDADFLDSEAYFQPEQAQQRRPPPDLADLRARLDAYLADKHAHAAPSAVNSVRADVLRQCREQAQQPPGCYTLTVPTGGGKTLSSLAFALEHALAHGKRRVIYAIPYTSIIEQTAEVFRAALGDDAVLEHHSSLDVEHETVHSRLAAENWDASVIVTTNVQLFESLFAARTSRCRKLHRLVDSVIVLDEAQLLPIPYLQPLLDALRLLTEHYGVTLLLCTATQPALHTRSNSFGHIQLRGLDARRAIIQREAQLYQQLARVRLHLPADLDARQSWADIARQISQHPSVLVIVNTRQHCRELHALLPEGTFHLSALMCAEHRSQQIADIRQRLARGESVRVVSTTLIEAGVDVDFPVVFRALAGLDSIAQAAGRCNREGRLPHGDVHVFVPPDPSPLGWQRAAEEAARTVLGQCGADALAPDAMQRYFNHYYGKAGQAGFDREGLHALLTQHAGQGEIFFRTAAERMRLIDNAHTVAVIVPYTRQDGEHRRDSHALRRRLQAGEMHRDLLRQLQRFTVSLPQSQFEWLRRAGELEEIYRDIWWVKNDVMYDEKRGLLVREIEAANPE</sequence>
<evidence type="ECO:0000256" key="8">
    <source>
        <dbReference type="ARBA" id="ARBA00023118"/>
    </source>
</evidence>
<dbReference type="SMART" id="SM00487">
    <property type="entry name" value="DEXDc"/>
    <property type="match status" value="1"/>
</dbReference>
<dbReference type="Pfam" id="PF00270">
    <property type="entry name" value="DEAD"/>
    <property type="match status" value="1"/>
</dbReference>
<keyword evidence="4" id="KW-0547">Nucleotide-binding</keyword>
<evidence type="ECO:0000259" key="9">
    <source>
        <dbReference type="PROSITE" id="PS51192"/>
    </source>
</evidence>
<dbReference type="CDD" id="cd09641">
    <property type="entry name" value="Cas3''_I"/>
    <property type="match status" value="1"/>
</dbReference>
<dbReference type="Gene3D" id="1.10.3210.30">
    <property type="match status" value="1"/>
</dbReference>
<keyword evidence="3" id="KW-0479">Metal-binding</keyword>
<keyword evidence="8" id="KW-0051">Antiviral defense</keyword>
<dbReference type="InterPro" id="IPR006483">
    <property type="entry name" value="CRISPR-assoc_Cas3_HD"/>
</dbReference>
<evidence type="ECO:0000256" key="2">
    <source>
        <dbReference type="ARBA" id="ARBA00009046"/>
    </source>
</evidence>
<dbReference type="RefSeq" id="WP_110390002.1">
    <property type="nucleotide sequence ID" value="NZ_QJKI01000004.1"/>
</dbReference>
<dbReference type="InterPro" id="IPR052511">
    <property type="entry name" value="ATP-dep_Helicase"/>
</dbReference>
<dbReference type="GO" id="GO:0004386">
    <property type="term" value="F:helicase activity"/>
    <property type="evidence" value="ECO:0007669"/>
    <property type="project" value="UniProtKB-KW"/>
</dbReference>
<dbReference type="PANTHER" id="PTHR47962">
    <property type="entry name" value="ATP-DEPENDENT HELICASE LHR-RELATED-RELATED"/>
    <property type="match status" value="1"/>
</dbReference>
<dbReference type="Proteomes" id="UP000247555">
    <property type="component" value="Unassembled WGS sequence"/>
</dbReference>
<keyword evidence="7" id="KW-0067">ATP-binding</keyword>
<keyword evidence="12" id="KW-1185">Reference proteome</keyword>
<dbReference type="InterPro" id="IPR014001">
    <property type="entry name" value="Helicase_ATP-bd"/>
</dbReference>
<dbReference type="GO" id="GO:0003677">
    <property type="term" value="F:DNA binding"/>
    <property type="evidence" value="ECO:0007669"/>
    <property type="project" value="TreeGrafter"/>
</dbReference>
<name>A0A318KR58_9NEIS</name>
<gene>
    <name evidence="11" type="ORF">DFR34_10485</name>
</gene>
<proteinExistence type="inferred from homology"/>
<evidence type="ECO:0000256" key="4">
    <source>
        <dbReference type="ARBA" id="ARBA00022741"/>
    </source>
</evidence>
<dbReference type="PROSITE" id="PS51192">
    <property type="entry name" value="HELICASE_ATP_BIND_1"/>
    <property type="match status" value="1"/>
</dbReference>
<evidence type="ECO:0000256" key="1">
    <source>
        <dbReference type="ARBA" id="ARBA00006847"/>
    </source>
</evidence>
<dbReference type="Gene3D" id="3.40.50.300">
    <property type="entry name" value="P-loop containing nucleotide triphosphate hydrolases"/>
    <property type="match status" value="2"/>
</dbReference>
<evidence type="ECO:0000313" key="11">
    <source>
        <dbReference type="EMBL" id="PXX80311.1"/>
    </source>
</evidence>
<keyword evidence="6" id="KW-0347">Helicase</keyword>
<dbReference type="EMBL" id="QJKI01000004">
    <property type="protein sequence ID" value="PXX80311.1"/>
    <property type="molecule type" value="Genomic_DNA"/>
</dbReference>
<evidence type="ECO:0000256" key="7">
    <source>
        <dbReference type="ARBA" id="ARBA00022840"/>
    </source>
</evidence>
<accession>A0A318KR58</accession>
<dbReference type="InterPro" id="IPR027417">
    <property type="entry name" value="P-loop_NTPase"/>
</dbReference>
<dbReference type="SUPFAM" id="SSF52540">
    <property type="entry name" value="P-loop containing nucleoside triphosphate hydrolases"/>
    <property type="match status" value="1"/>
</dbReference>
<reference evidence="11 12" key="1">
    <citation type="submission" date="2018-05" db="EMBL/GenBank/DDBJ databases">
        <title>Genomic Encyclopedia of Type Strains, Phase IV (KMG-IV): sequencing the most valuable type-strain genomes for metagenomic binning, comparative biology and taxonomic classification.</title>
        <authorList>
            <person name="Goeker M."/>
        </authorList>
    </citation>
    <scope>NUCLEOTIDE SEQUENCE [LARGE SCALE GENOMIC DNA]</scope>
    <source>
        <strain evidence="11 12">DSM 29661</strain>
    </source>
</reference>
<comment type="caution">
    <text evidence="11">The sequence shown here is derived from an EMBL/GenBank/DDBJ whole genome shotgun (WGS) entry which is preliminary data.</text>
</comment>
<dbReference type="InterPro" id="IPR011545">
    <property type="entry name" value="DEAD/DEAH_box_helicase_dom"/>
</dbReference>
<evidence type="ECO:0000313" key="12">
    <source>
        <dbReference type="Proteomes" id="UP000247555"/>
    </source>
</evidence>
<dbReference type="GO" id="GO:0005524">
    <property type="term" value="F:ATP binding"/>
    <property type="evidence" value="ECO:0007669"/>
    <property type="project" value="UniProtKB-KW"/>
</dbReference>
<dbReference type="Pfam" id="PF22590">
    <property type="entry name" value="Cas3-like_C_2"/>
    <property type="match status" value="1"/>
</dbReference>
<protein>
    <submittedName>
        <fullName evidence="11">CRISPR-associated Cas3 family helicase</fullName>
    </submittedName>
</protein>
<evidence type="ECO:0000256" key="3">
    <source>
        <dbReference type="ARBA" id="ARBA00022723"/>
    </source>
</evidence>
<keyword evidence="5" id="KW-0378">Hydrolase</keyword>
<feature type="domain" description="Helicase ATP-binding" evidence="9">
    <location>
        <begin position="240"/>
        <end position="419"/>
    </location>
</feature>
<dbReference type="PANTHER" id="PTHR47962:SF5">
    <property type="entry name" value="ATP-DEPENDENT HELICASE LHR-RELATED"/>
    <property type="match status" value="1"/>
</dbReference>
<comment type="similarity">
    <text evidence="2">In the central section; belongs to the CRISPR-associated helicase Cas3 family.</text>
</comment>
<evidence type="ECO:0000256" key="6">
    <source>
        <dbReference type="ARBA" id="ARBA00022806"/>
    </source>
</evidence>
<dbReference type="InterPro" id="IPR054712">
    <property type="entry name" value="Cas3-like_dom"/>
</dbReference>
<dbReference type="GO" id="GO:0016887">
    <property type="term" value="F:ATP hydrolysis activity"/>
    <property type="evidence" value="ECO:0007669"/>
    <property type="project" value="TreeGrafter"/>
</dbReference>
<dbReference type="GO" id="GO:0051607">
    <property type="term" value="P:defense response to virus"/>
    <property type="evidence" value="ECO:0007669"/>
    <property type="project" value="UniProtKB-KW"/>
</dbReference>
<organism evidence="11 12">
    <name type="scientific">Rivihabitans pingtungensis</name>
    <dbReference type="NCBI Taxonomy" id="1054498"/>
    <lineage>
        <taxon>Bacteria</taxon>
        <taxon>Pseudomonadati</taxon>
        <taxon>Pseudomonadota</taxon>
        <taxon>Betaproteobacteria</taxon>
        <taxon>Neisseriales</taxon>
        <taxon>Aquaspirillaceae</taxon>
        <taxon>Rivihabitans</taxon>
    </lineage>
</organism>